<evidence type="ECO:0000256" key="4">
    <source>
        <dbReference type="ARBA" id="ARBA00023187"/>
    </source>
</evidence>
<gene>
    <name evidence="10" type="ORF">GX50_03838</name>
</gene>
<dbReference type="GO" id="GO:0005685">
    <property type="term" value="C:U1 snRNP"/>
    <property type="evidence" value="ECO:0007669"/>
    <property type="project" value="TreeGrafter"/>
</dbReference>
<name>A0A2B7ZJ37_9EURO</name>
<dbReference type="InterPro" id="IPR036517">
    <property type="entry name" value="FF_domain_sf"/>
</dbReference>
<feature type="compositionally biased region" description="Basic and acidic residues" evidence="7">
    <location>
        <begin position="711"/>
        <end position="740"/>
    </location>
</feature>
<dbReference type="Pfam" id="PF25432">
    <property type="entry name" value="FF_PRPF40A"/>
    <property type="match status" value="1"/>
</dbReference>
<keyword evidence="3" id="KW-0677">Repeat</keyword>
<sequence length="851" mass="99875">MNVMSGMPVPPALWQEARNADGRVYYYNVQTKATQWTKPLELMTPAERALSNQPWKEYTAEGGRKYWYNTETKQSSWEMPEVYKTALAQQPPQRPIPAAPTFVAGGSSAFPTYPQHRERERERERDRDDHDRSASDRRGGYGPPDTNGMVAASAVGAQQTEPEYPSFEEAEAAFMKLLRRSNVQPEWTWEQAMRAIIKDPQYRSLRDPRDRKAAFEKYAVEVRMQEKDRAKERLAKLRADFGTMLRSHPEIKHYSRWKTIRPIIEGETIFRSTSDENERRQLFEEYIIELKKENAEREVAARKAAKEDLADILKALELEPYTRWAEAQGIIQSNERVKNEDKFKALTKSDILTAFENHIKSLERTFNDTRQQQKTNKARRERKNRDQYMELLQELRKDGKIKAGSKWMNILPLIEEDPRYVAMLGQPGSTPLDLFWDIVEEEERALRGPRNDVLDVLDDKRYEVTPKTTFEEFNEIMITDRRTAKIDRDILQLIFDRVREKVLRRTEDEKHAADRHQRRAIDALRSRIKHLEPPIRASDTWDQVKPRVEKSDEYRALDTDDLRRAAFDKVIRRLKEKEEDAERDRDLRERDRASSRREHYDRSDRSDRDRDRDRERERDRDTRNGGHGYRSERRGGASASRLSRTPEPDAYEADRRKAQADRERSYRKASGLSPPPPRERERERDRGRDRDRDRERDRERDRPSSRPLLSHYDRDRREREDERERLYRSRADPRSSRDELDYGAGGGGGGGGGAAAGDTTARSTTGTVTSERRRRRDSESESVGSRSAKRYRRDGAAGEAGRGARRDKERERDRERVKEPERERTPEKVAEALKEERAVHSGSEEGEIEEE</sequence>
<dbReference type="Gene3D" id="1.10.10.440">
    <property type="entry name" value="FF domain"/>
    <property type="match status" value="5"/>
</dbReference>
<dbReference type="Proteomes" id="UP000226031">
    <property type="component" value="Unassembled WGS sequence"/>
</dbReference>
<accession>A0A2B7ZJ37</accession>
<evidence type="ECO:0000313" key="11">
    <source>
        <dbReference type="Proteomes" id="UP000226031"/>
    </source>
</evidence>
<dbReference type="GO" id="GO:0071004">
    <property type="term" value="C:U2-type prespliceosome"/>
    <property type="evidence" value="ECO:0007669"/>
    <property type="project" value="TreeGrafter"/>
</dbReference>
<feature type="compositionally biased region" description="Basic and acidic residues" evidence="7">
    <location>
        <begin position="115"/>
        <end position="139"/>
    </location>
</feature>
<dbReference type="PROSITE" id="PS50020">
    <property type="entry name" value="WW_DOMAIN_2"/>
    <property type="match status" value="2"/>
</dbReference>
<keyword evidence="11" id="KW-1185">Reference proteome</keyword>
<feature type="domain" description="WW" evidence="8">
    <location>
        <begin position="54"/>
        <end position="82"/>
    </location>
</feature>
<dbReference type="InterPro" id="IPR039726">
    <property type="entry name" value="Prp40-like"/>
</dbReference>
<feature type="domain" description="FF" evidence="9">
    <location>
        <begin position="517"/>
        <end position="573"/>
    </location>
</feature>
<feature type="compositionally biased region" description="Basic and acidic residues" evidence="7">
    <location>
        <begin position="644"/>
        <end position="666"/>
    </location>
</feature>
<dbReference type="STRING" id="73230.A0A2B7ZJ37"/>
<dbReference type="FunFam" id="1.10.10.440:FF:000033">
    <property type="entry name" value="Formin binding protein (FNB3)"/>
    <property type="match status" value="1"/>
</dbReference>
<feature type="compositionally biased region" description="Basic and acidic residues" evidence="7">
    <location>
        <begin position="677"/>
        <end position="704"/>
    </location>
</feature>
<dbReference type="FunFam" id="1.10.10.440:FF:000034">
    <property type="entry name" value="Formin binding protein (FNB3)"/>
    <property type="match status" value="1"/>
</dbReference>
<reference evidence="10 11" key="1">
    <citation type="submission" date="2017-10" db="EMBL/GenBank/DDBJ databases">
        <title>Comparative genomics in systemic dimorphic fungi from Ajellomycetaceae.</title>
        <authorList>
            <person name="Munoz J.F."/>
            <person name="Mcewen J.G."/>
            <person name="Clay O.K."/>
            <person name="Cuomo C.A."/>
        </authorList>
    </citation>
    <scope>NUCLEOTIDE SEQUENCE [LARGE SCALE GENOMIC DNA]</scope>
    <source>
        <strain evidence="10 11">UAMH4076</strain>
    </source>
</reference>
<comment type="subcellular location">
    <subcellularLocation>
        <location evidence="1">Nucleus</location>
    </subcellularLocation>
</comment>
<dbReference type="InterPro" id="IPR002713">
    <property type="entry name" value="FF_domain"/>
</dbReference>
<keyword evidence="2" id="KW-0507">mRNA processing</keyword>
<evidence type="ECO:0000256" key="5">
    <source>
        <dbReference type="ARBA" id="ARBA00023242"/>
    </source>
</evidence>
<dbReference type="Pfam" id="PF00397">
    <property type="entry name" value="WW"/>
    <property type="match status" value="2"/>
</dbReference>
<dbReference type="InterPro" id="IPR001202">
    <property type="entry name" value="WW_dom"/>
</dbReference>
<dbReference type="SMART" id="SM00441">
    <property type="entry name" value="FF"/>
    <property type="match status" value="5"/>
</dbReference>
<keyword evidence="5" id="KW-0539">Nucleus</keyword>
<dbReference type="SUPFAM" id="SSF81698">
    <property type="entry name" value="FF domain"/>
    <property type="match status" value="5"/>
</dbReference>
<feature type="compositionally biased region" description="Gly residues" evidence="7">
    <location>
        <begin position="743"/>
        <end position="755"/>
    </location>
</feature>
<dbReference type="AlphaFoldDB" id="A0A2B7ZJ37"/>
<dbReference type="Gene3D" id="2.20.70.10">
    <property type="match status" value="2"/>
</dbReference>
<feature type="domain" description="WW" evidence="8">
    <location>
        <begin position="8"/>
        <end position="41"/>
    </location>
</feature>
<feature type="domain" description="FF" evidence="9">
    <location>
        <begin position="233"/>
        <end position="289"/>
    </location>
</feature>
<dbReference type="EMBL" id="PDND01000065">
    <property type="protein sequence ID" value="PGH33361.1"/>
    <property type="molecule type" value="Genomic_DNA"/>
</dbReference>
<organism evidence="10 11">
    <name type="scientific">[Emmonsia] crescens</name>
    <dbReference type="NCBI Taxonomy" id="73230"/>
    <lineage>
        <taxon>Eukaryota</taxon>
        <taxon>Fungi</taxon>
        <taxon>Dikarya</taxon>
        <taxon>Ascomycota</taxon>
        <taxon>Pezizomycotina</taxon>
        <taxon>Eurotiomycetes</taxon>
        <taxon>Eurotiomycetidae</taxon>
        <taxon>Onygenales</taxon>
        <taxon>Ajellomycetaceae</taxon>
        <taxon>Emergomyces</taxon>
    </lineage>
</organism>
<feature type="region of interest" description="Disordered" evidence="7">
    <location>
        <begin position="578"/>
        <end position="851"/>
    </location>
</feature>
<dbReference type="SUPFAM" id="SSF51045">
    <property type="entry name" value="WW domain"/>
    <property type="match status" value="2"/>
</dbReference>
<evidence type="ECO:0000313" key="10">
    <source>
        <dbReference type="EMBL" id="PGH33361.1"/>
    </source>
</evidence>
<feature type="compositionally biased region" description="Basic and acidic residues" evidence="7">
    <location>
        <begin position="578"/>
        <end position="635"/>
    </location>
</feature>
<evidence type="ECO:0000259" key="9">
    <source>
        <dbReference type="PROSITE" id="PS51676"/>
    </source>
</evidence>
<dbReference type="FunFam" id="2.20.70.10:FF:000090">
    <property type="entry name" value="Formin binding protein (FNB3)"/>
    <property type="match status" value="1"/>
</dbReference>
<proteinExistence type="predicted"/>
<dbReference type="CDD" id="cd00201">
    <property type="entry name" value="WW"/>
    <property type="match status" value="2"/>
</dbReference>
<dbReference type="FunFam" id="2.20.70.10:FF:000078">
    <property type="entry name" value="Formin binding protein (FNB3)"/>
    <property type="match status" value="1"/>
</dbReference>
<dbReference type="InterPro" id="IPR036020">
    <property type="entry name" value="WW_dom_sf"/>
</dbReference>
<evidence type="ECO:0000256" key="6">
    <source>
        <dbReference type="SAM" id="Coils"/>
    </source>
</evidence>
<feature type="coiled-coil region" evidence="6">
    <location>
        <begin position="352"/>
        <end position="398"/>
    </location>
</feature>
<protein>
    <submittedName>
        <fullName evidence="10">Pre-mRNA-processing factor 40</fullName>
    </submittedName>
</protein>
<feature type="domain" description="FF" evidence="9">
    <location>
        <begin position="380"/>
        <end position="441"/>
    </location>
</feature>
<evidence type="ECO:0000256" key="2">
    <source>
        <dbReference type="ARBA" id="ARBA00022664"/>
    </source>
</evidence>
<feature type="domain" description="FF" evidence="9">
    <location>
        <begin position="164"/>
        <end position="221"/>
    </location>
</feature>
<dbReference type="SMART" id="SM00456">
    <property type="entry name" value="WW"/>
    <property type="match status" value="2"/>
</dbReference>
<evidence type="ECO:0000259" key="8">
    <source>
        <dbReference type="PROSITE" id="PS50020"/>
    </source>
</evidence>
<dbReference type="PANTHER" id="PTHR11864">
    <property type="entry name" value="PRE-MRNA-PROCESSING PROTEIN PRP40"/>
    <property type="match status" value="1"/>
</dbReference>
<dbReference type="PANTHER" id="PTHR11864:SF0">
    <property type="entry name" value="PRP40 PRE-MRNA PROCESSING FACTOR 40 HOMOLOG A (YEAST)"/>
    <property type="match status" value="1"/>
</dbReference>
<dbReference type="FunFam" id="1.10.10.440:FF:000027">
    <property type="entry name" value="Formin binding protein (FNB3)"/>
    <property type="match status" value="1"/>
</dbReference>
<comment type="caution">
    <text evidence="10">The sequence shown here is derived from an EMBL/GenBank/DDBJ whole genome shotgun (WGS) entry which is preliminary data.</text>
</comment>
<dbReference type="Pfam" id="PF01846">
    <property type="entry name" value="FF"/>
    <property type="match status" value="3"/>
</dbReference>
<evidence type="ECO:0000256" key="7">
    <source>
        <dbReference type="SAM" id="MobiDB-lite"/>
    </source>
</evidence>
<feature type="region of interest" description="Disordered" evidence="7">
    <location>
        <begin position="88"/>
        <end position="149"/>
    </location>
</feature>
<dbReference type="PROSITE" id="PS51676">
    <property type="entry name" value="FF"/>
    <property type="match status" value="4"/>
</dbReference>
<keyword evidence="4" id="KW-0508">mRNA splicing</keyword>
<dbReference type="FunFam" id="1.10.10.440:FF:000013">
    <property type="entry name" value="pre-mRNA-processing protein 40A isoform X1"/>
    <property type="match status" value="1"/>
</dbReference>
<dbReference type="GO" id="GO:0003723">
    <property type="term" value="F:RNA binding"/>
    <property type="evidence" value="ECO:0007669"/>
    <property type="project" value="TreeGrafter"/>
</dbReference>
<feature type="compositionally biased region" description="Low complexity" evidence="7">
    <location>
        <begin position="756"/>
        <end position="769"/>
    </location>
</feature>
<dbReference type="GO" id="GO:0045292">
    <property type="term" value="P:mRNA cis splicing, via spliceosome"/>
    <property type="evidence" value="ECO:0007669"/>
    <property type="project" value="InterPro"/>
</dbReference>
<dbReference type="PROSITE" id="PS01159">
    <property type="entry name" value="WW_DOMAIN_1"/>
    <property type="match status" value="2"/>
</dbReference>
<keyword evidence="6" id="KW-0175">Coiled coil</keyword>
<feature type="compositionally biased region" description="Basic and acidic residues" evidence="7">
    <location>
        <begin position="802"/>
        <end position="843"/>
    </location>
</feature>
<evidence type="ECO:0000256" key="3">
    <source>
        <dbReference type="ARBA" id="ARBA00022737"/>
    </source>
</evidence>
<evidence type="ECO:0000256" key="1">
    <source>
        <dbReference type="ARBA" id="ARBA00004123"/>
    </source>
</evidence>